<evidence type="ECO:0000313" key="3">
    <source>
        <dbReference type="Proteomes" id="UP000680045"/>
    </source>
</evidence>
<protein>
    <submittedName>
        <fullName evidence="2">Uncharacterized protein</fullName>
    </submittedName>
</protein>
<feature type="region of interest" description="Disordered" evidence="1">
    <location>
        <begin position="28"/>
        <end position="56"/>
    </location>
</feature>
<organism evidence="2 3">
    <name type="scientific">Peribacillus frigoritolerans</name>
    <dbReference type="NCBI Taxonomy" id="450367"/>
    <lineage>
        <taxon>Bacteria</taxon>
        <taxon>Bacillati</taxon>
        <taxon>Bacillota</taxon>
        <taxon>Bacilli</taxon>
        <taxon>Bacillales</taxon>
        <taxon>Bacillaceae</taxon>
        <taxon>Peribacillus</taxon>
    </lineage>
</organism>
<evidence type="ECO:0000313" key="2">
    <source>
        <dbReference type="EMBL" id="MBR8645732.1"/>
    </source>
</evidence>
<dbReference type="Proteomes" id="UP000680045">
    <property type="component" value="Unassembled WGS sequence"/>
</dbReference>
<reference evidence="2" key="1">
    <citation type="submission" date="2021-04" db="EMBL/GenBank/DDBJ databases">
        <title>Whole genome sequencing of Enterococci isolates from hospitalized patients.</title>
        <authorList>
            <person name="Ogoti B.M."/>
            <person name="Onyambu F.G."/>
        </authorList>
    </citation>
    <scope>NUCLEOTIDE SEQUENCE</scope>
    <source>
        <strain evidence="2">242</strain>
    </source>
</reference>
<comment type="caution">
    <text evidence="2">The sequence shown here is derived from an EMBL/GenBank/DDBJ whole genome shotgun (WGS) entry which is preliminary data.</text>
</comment>
<gene>
    <name evidence="2" type="ORF">KEH51_22175</name>
</gene>
<sequence length="84" mass="9244">MKIRSQFTFASLALLITEVPCYTHRNPQLQKVEPTQNVSSSLQTSTQRGHNSVKQAMQDTLQLGFPGILAKTSEDGKRGVMPLG</sequence>
<proteinExistence type="predicted"/>
<name>A0A941FTA3_9BACI</name>
<dbReference type="AlphaFoldDB" id="A0A941FTA3"/>
<dbReference type="EMBL" id="JAGTPW010000049">
    <property type="protein sequence ID" value="MBR8645732.1"/>
    <property type="molecule type" value="Genomic_DNA"/>
</dbReference>
<accession>A0A941FTA3</accession>
<evidence type="ECO:0000256" key="1">
    <source>
        <dbReference type="SAM" id="MobiDB-lite"/>
    </source>
</evidence>